<evidence type="ECO:0000259" key="2">
    <source>
        <dbReference type="Pfam" id="PF14341"/>
    </source>
</evidence>
<accession>A0ABQ6BM77</accession>
<evidence type="ECO:0000313" key="4">
    <source>
        <dbReference type="Proteomes" id="UP001156836"/>
    </source>
</evidence>
<proteinExistence type="predicted"/>
<dbReference type="Proteomes" id="UP001156836">
    <property type="component" value="Unassembled WGS sequence"/>
</dbReference>
<dbReference type="Pfam" id="PF14341">
    <property type="entry name" value="PilX_N"/>
    <property type="match status" value="1"/>
</dbReference>
<dbReference type="InterPro" id="IPR025746">
    <property type="entry name" value="PilX_N_dom"/>
</dbReference>
<keyword evidence="4" id="KW-1185">Reference proteome</keyword>
<dbReference type="RefSeq" id="WP_018746259.1">
    <property type="nucleotide sequence ID" value="NZ_BSOZ01000001.1"/>
</dbReference>
<name>A0ABQ6BM77_9NEIS</name>
<dbReference type="EMBL" id="BSOZ01000001">
    <property type="protein sequence ID" value="GLS03008.1"/>
    <property type="molecule type" value="Genomic_DNA"/>
</dbReference>
<evidence type="ECO:0000256" key="1">
    <source>
        <dbReference type="SAM" id="Phobius"/>
    </source>
</evidence>
<feature type="transmembrane region" description="Helical" evidence="1">
    <location>
        <begin position="12"/>
        <end position="31"/>
    </location>
</feature>
<keyword evidence="1" id="KW-0472">Membrane</keyword>
<comment type="caution">
    <text evidence="3">The sequence shown here is derived from an EMBL/GenBank/DDBJ whole genome shotgun (WGS) entry which is preliminary data.</text>
</comment>
<protein>
    <recommendedName>
        <fullName evidence="2">Type 4 fimbrial biogenesis protein PilX N-terminal domain-containing protein</fullName>
    </recommendedName>
</protein>
<sequence length="160" mass="17550">MTRHNRSQTGFILITSIIFMLVLTVVVVYAVRSATVYERVAGNNRNRSMAVQSAEFALRESQARLLSELYVAGNVANPVAKTITNSEYANFDDPAHWSNSNSHEVTGQITGIATRPRYVVRNENVSAEEGCSYYGVKSLGRGGSSTSVVVLDAVVKRCMR</sequence>
<keyword evidence="1" id="KW-0812">Transmembrane</keyword>
<keyword evidence="1" id="KW-1133">Transmembrane helix</keyword>
<reference evidence="4" key="1">
    <citation type="journal article" date="2019" name="Int. J. Syst. Evol. Microbiol.">
        <title>The Global Catalogue of Microorganisms (GCM) 10K type strain sequencing project: providing services to taxonomists for standard genome sequencing and annotation.</title>
        <authorList>
            <consortium name="The Broad Institute Genomics Platform"/>
            <consortium name="The Broad Institute Genome Sequencing Center for Infectious Disease"/>
            <person name="Wu L."/>
            <person name="Ma J."/>
        </authorList>
    </citation>
    <scope>NUCLEOTIDE SEQUENCE [LARGE SCALE GENOMIC DNA]</scope>
    <source>
        <strain evidence="4">NBRC 104970</strain>
    </source>
</reference>
<feature type="domain" description="Type 4 fimbrial biogenesis protein PilX N-terminal" evidence="2">
    <location>
        <begin position="10"/>
        <end position="58"/>
    </location>
</feature>
<gene>
    <name evidence="3" type="ORF">GCM10007860_01510</name>
</gene>
<evidence type="ECO:0000313" key="3">
    <source>
        <dbReference type="EMBL" id="GLS03008.1"/>
    </source>
</evidence>
<organism evidence="3 4">
    <name type="scientific">Chitiniphilus shinanonensis</name>
    <dbReference type="NCBI Taxonomy" id="553088"/>
    <lineage>
        <taxon>Bacteria</taxon>
        <taxon>Pseudomonadati</taxon>
        <taxon>Pseudomonadota</taxon>
        <taxon>Betaproteobacteria</taxon>
        <taxon>Neisseriales</taxon>
        <taxon>Chitinibacteraceae</taxon>
        <taxon>Chitiniphilus</taxon>
    </lineage>
</organism>